<evidence type="ECO:0000313" key="3">
    <source>
        <dbReference type="EMBL" id="CAK3942050.1"/>
    </source>
</evidence>
<name>A0AAI8YW69_9PEZI</name>
<dbReference type="Proteomes" id="UP001296104">
    <property type="component" value="Unassembled WGS sequence"/>
</dbReference>
<keyword evidence="1" id="KW-1133">Transmembrane helix</keyword>
<reference evidence="3" key="1">
    <citation type="submission" date="2023-11" db="EMBL/GenBank/DDBJ databases">
        <authorList>
            <person name="Alioto T."/>
            <person name="Alioto T."/>
            <person name="Gomez Garrido J."/>
        </authorList>
    </citation>
    <scope>NUCLEOTIDE SEQUENCE</scope>
</reference>
<dbReference type="InterPro" id="IPR029058">
    <property type="entry name" value="AB_hydrolase_fold"/>
</dbReference>
<evidence type="ECO:0000259" key="2">
    <source>
        <dbReference type="Pfam" id="PF12697"/>
    </source>
</evidence>
<dbReference type="PANTHER" id="PTHR43798:SF33">
    <property type="entry name" value="HYDROLASE, PUTATIVE (AFU_ORTHOLOGUE AFUA_2G14860)-RELATED"/>
    <property type="match status" value="1"/>
</dbReference>
<dbReference type="Pfam" id="PF12697">
    <property type="entry name" value="Abhydrolase_6"/>
    <property type="match status" value="1"/>
</dbReference>
<keyword evidence="4" id="KW-1185">Reference proteome</keyword>
<dbReference type="AlphaFoldDB" id="A0AAI8YW69"/>
<sequence length="432" mass="47736">MASILIAFGDLLASAAGLLYGSLYLGIALAYSIQQKETWLGQNEEDAAHLRHALHELWSLSNNDGRLEHKFLKLRNGVQLHYLTPRGTETAQAAQTLVVFVHGFPDSAHLFTRQLHSPLATKAKLVALDFPGCGGSDSLASYGPDEVLNTVAEAIVQLKKQYLEGRSTRCILVGHDWGGVVGFRLAAETEGLIDELVTLNSLWPEYAEEVLKSHLSRGQRLLSRWRMSEARDELGPVFSQLQKSGYTYMLSLPFPIAKWMPRVTASLLKYAQGLEYKQSPSQAPDILATRLAMAYGPSSLESALSNANSPHYGPSVLDRSNSNPPGDWDARVRLYADGLLREKWTPSYNGHDISGKHGDDRAKGFRCPVHIIFGLGDVALDPRVVLDGIEKYFRDDARDGKRIIRLPGCGHWSILEEEGIKALDGVLVELIR</sequence>
<proteinExistence type="predicted"/>
<evidence type="ECO:0000256" key="1">
    <source>
        <dbReference type="SAM" id="Phobius"/>
    </source>
</evidence>
<dbReference type="InterPro" id="IPR000073">
    <property type="entry name" value="AB_hydrolase_1"/>
</dbReference>
<feature type="transmembrane region" description="Helical" evidence="1">
    <location>
        <begin position="12"/>
        <end position="33"/>
    </location>
</feature>
<dbReference type="GO" id="GO:0016020">
    <property type="term" value="C:membrane"/>
    <property type="evidence" value="ECO:0007669"/>
    <property type="project" value="TreeGrafter"/>
</dbReference>
<gene>
    <name evidence="3" type="ORF">LECACI_7A003117</name>
</gene>
<dbReference type="SUPFAM" id="SSF53474">
    <property type="entry name" value="alpha/beta-Hydrolases"/>
    <property type="match status" value="1"/>
</dbReference>
<accession>A0AAI8YW69</accession>
<dbReference type="EMBL" id="CAVMBE010000014">
    <property type="protein sequence ID" value="CAK3942050.1"/>
    <property type="molecule type" value="Genomic_DNA"/>
</dbReference>
<keyword evidence="1" id="KW-0472">Membrane</keyword>
<evidence type="ECO:0000313" key="4">
    <source>
        <dbReference type="Proteomes" id="UP001296104"/>
    </source>
</evidence>
<dbReference type="PANTHER" id="PTHR43798">
    <property type="entry name" value="MONOACYLGLYCEROL LIPASE"/>
    <property type="match status" value="1"/>
</dbReference>
<protein>
    <recommendedName>
        <fullName evidence="2">AB hydrolase-1 domain-containing protein</fullName>
    </recommendedName>
</protein>
<comment type="caution">
    <text evidence="3">The sequence shown here is derived from an EMBL/GenBank/DDBJ whole genome shotgun (WGS) entry which is preliminary data.</text>
</comment>
<dbReference type="Gene3D" id="3.40.50.1820">
    <property type="entry name" value="alpha/beta hydrolase"/>
    <property type="match status" value="1"/>
</dbReference>
<organism evidence="3 4">
    <name type="scientific">Lecanosticta acicola</name>
    <dbReference type="NCBI Taxonomy" id="111012"/>
    <lineage>
        <taxon>Eukaryota</taxon>
        <taxon>Fungi</taxon>
        <taxon>Dikarya</taxon>
        <taxon>Ascomycota</taxon>
        <taxon>Pezizomycotina</taxon>
        <taxon>Dothideomycetes</taxon>
        <taxon>Dothideomycetidae</taxon>
        <taxon>Mycosphaerellales</taxon>
        <taxon>Mycosphaerellaceae</taxon>
        <taxon>Lecanosticta</taxon>
    </lineage>
</organism>
<keyword evidence="1" id="KW-0812">Transmembrane</keyword>
<dbReference type="InterPro" id="IPR050266">
    <property type="entry name" value="AB_hydrolase_sf"/>
</dbReference>
<feature type="domain" description="AB hydrolase-1" evidence="2">
    <location>
        <begin position="98"/>
        <end position="416"/>
    </location>
</feature>